<sequence length="230" mass="24506">MAPFLLHMHKYPVLKGKEGCFVVLMLQGGYMSAGRRHLHSHWALYIVVIAIIAVGIASGAIASKILPPGQAEELQTRVISAFQSARTGVDYSSLLSLAVTQNLKAIGLILFLGLTVLGLPFIAAFLYFRGFVLGFAVGFLILTRPTDGIFVVLLTLVPSSLVFLPALIFAGVMALAFTLWLVKGRQRSPVSLSQALLLYAGAGAGVMVLATAAGLIDAYVTPGLLRIFYS</sequence>
<evidence type="ECO:0000313" key="2">
    <source>
        <dbReference type="EMBL" id="MTV49310.1"/>
    </source>
</evidence>
<feature type="transmembrane region" description="Helical" evidence="1">
    <location>
        <begin position="105"/>
        <end position="128"/>
    </location>
</feature>
<dbReference type="InterPro" id="IPR014196">
    <property type="entry name" value="SpoIIM"/>
</dbReference>
<name>A0A6I3SKA9_HELMO</name>
<keyword evidence="1" id="KW-0812">Transmembrane</keyword>
<keyword evidence="1" id="KW-0472">Membrane</keyword>
<dbReference type="AlphaFoldDB" id="A0A6I3SKA9"/>
<keyword evidence="3" id="KW-1185">Reference proteome</keyword>
<dbReference type="OrthoDB" id="1707382at2"/>
<dbReference type="EMBL" id="WNKU01000010">
    <property type="protein sequence ID" value="MTV49310.1"/>
    <property type="molecule type" value="Genomic_DNA"/>
</dbReference>
<feature type="transmembrane region" description="Helical" evidence="1">
    <location>
        <begin position="42"/>
        <end position="62"/>
    </location>
</feature>
<accession>A0A6I3SKA9</accession>
<organism evidence="2 3">
    <name type="scientific">Heliobacterium mobile</name>
    <name type="common">Heliobacillus mobilis</name>
    <dbReference type="NCBI Taxonomy" id="28064"/>
    <lineage>
        <taxon>Bacteria</taxon>
        <taxon>Bacillati</taxon>
        <taxon>Bacillota</taxon>
        <taxon>Clostridia</taxon>
        <taxon>Eubacteriales</taxon>
        <taxon>Heliobacteriaceae</taxon>
        <taxon>Heliobacterium</taxon>
    </lineage>
</organism>
<reference evidence="2 3" key="1">
    <citation type="submission" date="2019-11" db="EMBL/GenBank/DDBJ databases">
        <title>Whole-genome sequence of a the green, strictly anaerobic photosynthetic bacterium Heliobacillus mobilis DSM 6151.</title>
        <authorList>
            <person name="Kyndt J.A."/>
            <person name="Meyer T.E."/>
        </authorList>
    </citation>
    <scope>NUCLEOTIDE SEQUENCE [LARGE SCALE GENOMIC DNA]</scope>
    <source>
        <strain evidence="2 3">DSM 6151</strain>
    </source>
</reference>
<feature type="transmembrane region" description="Helical" evidence="1">
    <location>
        <begin position="135"/>
        <end position="156"/>
    </location>
</feature>
<dbReference type="InterPro" id="IPR002798">
    <property type="entry name" value="SpoIIM-like"/>
</dbReference>
<comment type="caution">
    <text evidence="2">The sequence shown here is derived from an EMBL/GenBank/DDBJ whole genome shotgun (WGS) entry which is preliminary data.</text>
</comment>
<protein>
    <submittedName>
        <fullName evidence="2">Stage II sporulation protein M</fullName>
    </submittedName>
</protein>
<evidence type="ECO:0000256" key="1">
    <source>
        <dbReference type="SAM" id="Phobius"/>
    </source>
</evidence>
<dbReference type="PIRSF" id="PIRSF038973">
    <property type="entry name" value="SpoIIM"/>
    <property type="match status" value="1"/>
</dbReference>
<feature type="transmembrane region" description="Helical" evidence="1">
    <location>
        <begin position="162"/>
        <end position="182"/>
    </location>
</feature>
<keyword evidence="1" id="KW-1133">Transmembrane helix</keyword>
<dbReference type="Pfam" id="PF01944">
    <property type="entry name" value="SpoIIM"/>
    <property type="match status" value="1"/>
</dbReference>
<evidence type="ECO:0000313" key="3">
    <source>
        <dbReference type="Proteomes" id="UP000430670"/>
    </source>
</evidence>
<gene>
    <name evidence="2" type="primary">spoIIM</name>
    <name evidence="2" type="ORF">GJ688_10000</name>
</gene>
<proteinExistence type="predicted"/>
<feature type="transmembrane region" description="Helical" evidence="1">
    <location>
        <begin position="194"/>
        <end position="216"/>
    </location>
</feature>
<dbReference type="NCBIfam" id="TIGR02831">
    <property type="entry name" value="spo_II_M"/>
    <property type="match status" value="1"/>
</dbReference>
<dbReference type="Proteomes" id="UP000430670">
    <property type="component" value="Unassembled WGS sequence"/>
</dbReference>